<gene>
    <name evidence="1" type="ORF">R3P38DRAFT_3108972</name>
</gene>
<comment type="caution">
    <text evidence="1">The sequence shown here is derived from an EMBL/GenBank/DDBJ whole genome shotgun (WGS) entry which is preliminary data.</text>
</comment>
<proteinExistence type="predicted"/>
<keyword evidence="2" id="KW-1185">Reference proteome</keyword>
<evidence type="ECO:0000313" key="2">
    <source>
        <dbReference type="Proteomes" id="UP001362999"/>
    </source>
</evidence>
<evidence type="ECO:0000313" key="1">
    <source>
        <dbReference type="EMBL" id="KAK6984067.1"/>
    </source>
</evidence>
<accession>A0AAV9ZHW9</accession>
<protein>
    <recommendedName>
        <fullName evidence="3">F-box domain-containing protein</fullName>
    </recommendedName>
</protein>
<evidence type="ECO:0008006" key="3">
    <source>
        <dbReference type="Google" id="ProtNLM"/>
    </source>
</evidence>
<dbReference type="Proteomes" id="UP001362999">
    <property type="component" value="Unassembled WGS sequence"/>
</dbReference>
<dbReference type="AlphaFoldDB" id="A0AAV9ZHW9"/>
<dbReference type="EMBL" id="JAWWNJ010000143">
    <property type="protein sequence ID" value="KAK6984067.1"/>
    <property type="molecule type" value="Genomic_DNA"/>
</dbReference>
<sequence>MSIPTPQLSLPPELEREIFETASVRNPESIPTLLLLCRRVNIWILPFLYRVFVMSARLNQAALDSILHAFNSKPPEFLESTVRHLFLHKFANIDKYKNLLAKCTGTINLSLDVDVELTSLLPLHMPRLQRLAITVPSFRDPDWSWTASFTSITHLDLFQGADCGGMASKTKWQKWAGLATLPSLTHLALSPSIAEGILQRITEEMPRILLLVVTCYSWGRGEGILFAENSLLTVRDPRIVVIVIQAKYEEDWRLGAWGGDDAWVRAEEFVARKRAGEVEDSCYLIDETVDDASDSSSQNHETSLQP</sequence>
<reference evidence="1 2" key="1">
    <citation type="journal article" date="2024" name="J Genomics">
        <title>Draft genome sequencing and assembly of Favolaschia claudopus CIRM-BRFM 2984 isolated from oak limbs.</title>
        <authorList>
            <person name="Navarro D."/>
            <person name="Drula E."/>
            <person name="Chaduli D."/>
            <person name="Cazenave R."/>
            <person name="Ahrendt S."/>
            <person name="Wang J."/>
            <person name="Lipzen A."/>
            <person name="Daum C."/>
            <person name="Barry K."/>
            <person name="Grigoriev I.V."/>
            <person name="Favel A."/>
            <person name="Rosso M.N."/>
            <person name="Martin F."/>
        </authorList>
    </citation>
    <scope>NUCLEOTIDE SEQUENCE [LARGE SCALE GENOMIC DNA]</scope>
    <source>
        <strain evidence="1 2">CIRM-BRFM 2984</strain>
    </source>
</reference>
<name>A0AAV9ZHW9_9AGAR</name>
<organism evidence="1 2">
    <name type="scientific">Favolaschia claudopus</name>
    <dbReference type="NCBI Taxonomy" id="2862362"/>
    <lineage>
        <taxon>Eukaryota</taxon>
        <taxon>Fungi</taxon>
        <taxon>Dikarya</taxon>
        <taxon>Basidiomycota</taxon>
        <taxon>Agaricomycotina</taxon>
        <taxon>Agaricomycetes</taxon>
        <taxon>Agaricomycetidae</taxon>
        <taxon>Agaricales</taxon>
        <taxon>Marasmiineae</taxon>
        <taxon>Mycenaceae</taxon>
        <taxon>Favolaschia</taxon>
    </lineage>
</organism>